<evidence type="ECO:0008006" key="2">
    <source>
        <dbReference type="Google" id="ProtNLM"/>
    </source>
</evidence>
<dbReference type="Pfam" id="PF08680">
    <property type="entry name" value="DUF1779"/>
    <property type="match status" value="1"/>
</dbReference>
<dbReference type="STRING" id="264732.Moth_2376"/>
<proteinExistence type="predicted"/>
<dbReference type="InterPro" id="IPR036209">
    <property type="entry name" value="YwmB-like_sf"/>
</dbReference>
<dbReference type="OrthoDB" id="1708334at2"/>
<dbReference type="PATRIC" id="fig|264732.11.peg.2589"/>
<evidence type="ECO:0000313" key="1">
    <source>
        <dbReference type="EMBL" id="ABC20658.1"/>
    </source>
</evidence>
<dbReference type="InterPro" id="IPR014794">
    <property type="entry name" value="DUF1779"/>
</dbReference>
<name>Q2RFY1_MOOTA</name>
<dbReference type="KEGG" id="mta:Moth_2376"/>
<reference evidence="1" key="1">
    <citation type="submission" date="2005-12" db="EMBL/GenBank/DDBJ databases">
        <title>Complete sequence of Moorella thermoacetica ATCC 39073.</title>
        <authorList>
            <consortium name="US DOE Joint Genome Institute"/>
            <person name="Copeland A."/>
            <person name="Lucas S."/>
            <person name="Lapidus A."/>
            <person name="Barry K."/>
            <person name="Detter J.C."/>
            <person name="Glavina T."/>
            <person name="Hammon N."/>
            <person name="Israni S."/>
            <person name="Pitluck S."/>
            <person name="Chertkov O."/>
            <person name="Saunders E.H."/>
            <person name="Brettin T."/>
            <person name="Bruce D."/>
            <person name="Han C."/>
            <person name="Tapia R."/>
            <person name="Gilna P."/>
            <person name="Schmutz J."/>
            <person name="Larimer F."/>
            <person name="Land M."/>
            <person name="Kyrpides N."/>
            <person name="Anderson I."/>
            <person name="Richardson P."/>
            <person name="Ragsdale S."/>
        </authorList>
    </citation>
    <scope>NUCLEOTIDE SEQUENCE</scope>
    <source>
        <strain evidence="1">ATCC 39073</strain>
    </source>
</reference>
<protein>
    <recommendedName>
        <fullName evidence="2">TATA-box binding protein</fullName>
    </recommendedName>
</protein>
<organism evidence="1">
    <name type="scientific">Moorella thermoacetica (strain ATCC 39073 / JCM 9320)</name>
    <dbReference type="NCBI Taxonomy" id="264732"/>
    <lineage>
        <taxon>Bacteria</taxon>
        <taxon>Bacillati</taxon>
        <taxon>Bacillota</taxon>
        <taxon>Clostridia</taxon>
        <taxon>Neomoorellales</taxon>
        <taxon>Neomoorellaceae</taxon>
        <taxon>Neomoorella</taxon>
    </lineage>
</organism>
<dbReference type="HOGENOM" id="CLU_962495_0_0_9"/>
<dbReference type="SUPFAM" id="SSF143842">
    <property type="entry name" value="YwmB-like"/>
    <property type="match status" value="1"/>
</dbReference>
<accession>Q2RFY1</accession>
<sequence>MFRSRFYSNKVTFKTLLLTLLLLSLVTGLAVGHNFLPRAARKPLTAAAVSAAKKDPPVPAASGDDTTPRLLFAAFNASGARLESMHLEAWGRLNTSFSDAGTVAGLARQAAGSLGLDPEAGLHRQDTEKFHGASWEGELQPGVKLYLSVQSLAGAGDDGETYLLIELDGEPRHGEGETVAWQEKVRAAFRPWQVDPHLTYGLTGVIPGKLTRTEREQRAGAVLAALEAKKVEGVEDEELLSISAYSARLPRSLAVAGGLEVNVNVALRFHATDGNTYLHLGSPLLGGEY</sequence>
<dbReference type="eggNOG" id="ENOG5030CFT">
    <property type="taxonomic scope" value="Bacteria"/>
</dbReference>
<dbReference type="Gene3D" id="3.30.360.40">
    <property type="entry name" value="YwmB-like"/>
    <property type="match status" value="1"/>
</dbReference>
<dbReference type="EnsemblBacteria" id="ABC20658">
    <property type="protein sequence ID" value="ABC20658"/>
    <property type="gene ID" value="Moth_2376"/>
</dbReference>
<dbReference type="EMBL" id="CP000232">
    <property type="protein sequence ID" value="ABC20658.1"/>
    <property type="molecule type" value="Genomic_DNA"/>
</dbReference>
<dbReference type="AlphaFoldDB" id="Q2RFY1"/>
<gene>
    <name evidence="1" type="ordered locus">Moth_2376</name>
</gene>